<name>A0ABZ0PAQ9_9BACT</name>
<protein>
    <recommendedName>
        <fullName evidence="3">HipA-like C-terminal domain-containing protein</fullName>
    </recommendedName>
</protein>
<evidence type="ECO:0000313" key="2">
    <source>
        <dbReference type="Proteomes" id="UP001303601"/>
    </source>
</evidence>
<accession>A0ABZ0PAQ9</accession>
<reference evidence="1" key="1">
    <citation type="submission" date="2023-11" db="EMBL/GenBank/DDBJ databases">
        <title>Completed genome sequence of Mycoplasma equirhinis type strain M432/72.</title>
        <authorList>
            <person name="Spergser J."/>
        </authorList>
    </citation>
    <scope>NUCLEOTIDE SEQUENCE [LARGE SCALE GENOMIC DNA]</scope>
    <source>
        <strain evidence="1">M432/72</strain>
    </source>
</reference>
<dbReference type="GeneID" id="94493414"/>
<organism evidence="1 2">
    <name type="scientific">Metamycoplasma equirhinis</name>
    <dbReference type="NCBI Taxonomy" id="92402"/>
    <lineage>
        <taxon>Bacteria</taxon>
        <taxon>Bacillati</taxon>
        <taxon>Mycoplasmatota</taxon>
        <taxon>Mycoplasmoidales</taxon>
        <taxon>Metamycoplasmataceae</taxon>
        <taxon>Metamycoplasma</taxon>
    </lineage>
</organism>
<dbReference type="Proteomes" id="UP001303601">
    <property type="component" value="Chromosome"/>
</dbReference>
<evidence type="ECO:0000313" key="1">
    <source>
        <dbReference type="EMBL" id="WPB54108.1"/>
    </source>
</evidence>
<dbReference type="EMBL" id="CP137845">
    <property type="protein sequence ID" value="WPB54108.1"/>
    <property type="molecule type" value="Genomic_DNA"/>
</dbReference>
<dbReference type="Gene3D" id="1.10.1070.20">
    <property type="match status" value="1"/>
</dbReference>
<proteinExistence type="predicted"/>
<gene>
    <name evidence="1" type="ORF">R9B83_00845</name>
</gene>
<sequence>MLKKYYLKHKDDNYLSFYYDSETKNLSNIEVLKKFSFLPQNAHSLKNSEWYEYIFKLNLIPQNRQNYNNLFAKVSSIFDLYDHFKGFNLNNNLWMCEVNSTLKWANKNQYNNFENKLETFMFDHRFFVSDISNFNSPDWFTCGETIKTWKKENNNLFLLKSPLQVANKILYDNYAEFFTSKLANILIKNSINYELIKINNLTYSKSANFTNTNNEFFSFGQLFLNSYSDREKLEEAIYLLYGKKNFEDMMVFDALTLNVDRHLGNFGLLYNDKSKKFKPAPLFDFNKSLVFDFPLYTEKSTQAQLIDYGKRQSCFYNSLDEQLFKFANPRHQKWVKIIEEYAKNLPKSNCDKKYLKFIKKILLLQANKLKNFLIAKQEKIDE</sequence>
<keyword evidence="2" id="KW-1185">Reference proteome</keyword>
<dbReference type="RefSeq" id="WP_140031573.1">
    <property type="nucleotide sequence ID" value="NZ_CP137845.1"/>
</dbReference>
<evidence type="ECO:0008006" key="3">
    <source>
        <dbReference type="Google" id="ProtNLM"/>
    </source>
</evidence>